<feature type="domain" description="Peptidase U32 collagenase" evidence="2">
    <location>
        <begin position="320"/>
        <end position="429"/>
    </location>
</feature>
<protein>
    <submittedName>
        <fullName evidence="3">U32 family peptidase</fullName>
    </submittedName>
</protein>
<dbReference type="InterPro" id="IPR001539">
    <property type="entry name" value="Peptidase_U32"/>
</dbReference>
<dbReference type="PANTHER" id="PTHR30217">
    <property type="entry name" value="PEPTIDASE U32 FAMILY"/>
    <property type="match status" value="1"/>
</dbReference>
<dbReference type="Pfam" id="PF12392">
    <property type="entry name" value="DUF3656"/>
    <property type="match status" value="1"/>
</dbReference>
<comment type="caution">
    <text evidence="3">The sequence shown here is derived from an EMBL/GenBank/DDBJ whole genome shotgun (WGS) entry which is preliminary data.</text>
</comment>
<dbReference type="Pfam" id="PF01136">
    <property type="entry name" value="Peptidase_U32"/>
    <property type="match status" value="1"/>
</dbReference>
<dbReference type="PANTHER" id="PTHR30217:SF10">
    <property type="entry name" value="23S RRNA 5-HYDROXYCYTIDINE C2501 SYNTHASE"/>
    <property type="match status" value="1"/>
</dbReference>
<feature type="compositionally biased region" description="Basic and acidic residues" evidence="1">
    <location>
        <begin position="435"/>
        <end position="448"/>
    </location>
</feature>
<proteinExistence type="predicted"/>
<name>A0A9D2MY75_9FIRM</name>
<evidence type="ECO:0000313" key="3">
    <source>
        <dbReference type="EMBL" id="HJC05478.1"/>
    </source>
</evidence>
<feature type="region of interest" description="Disordered" evidence="1">
    <location>
        <begin position="435"/>
        <end position="456"/>
    </location>
</feature>
<dbReference type="AlphaFoldDB" id="A0A9D2MY75"/>
<dbReference type="EMBL" id="DWWT01000020">
    <property type="protein sequence ID" value="HJC05478.1"/>
    <property type="molecule type" value="Genomic_DNA"/>
</dbReference>
<sequence>MRDKKKVELLAPAGSLDSLRAAVAAGADAAYMGGPRFGARAYAENADEEGLLGAIDYVHLHGRRLYMTVNTLFKEDELDGLVEYMTPFYRQGVDGVIVQDLGALRVMREHFPGMELHASTQMTITGVWGAKLLKDLGCCRVVPAREISLEEIARIRRETGLEVETFIHGALCYCYSGQCLMSSMIGGRSGNRGRCAQPCRLPYQVWEDGKPVLKGNVLSLKDLCTLDILPDILEAGVYSLKIEGRMKSPRYVAGVVSIYRKYVDRYLEWGKEGYYVEPEDRKALLDLATRPEFTQGYYKKHNGRDMIALGEKPAFRPGNQALFDYLDEQFVGTEPKEPVRAQAVFREGREACLTLESGDTKVQVYGDVCQRAEKQPASRDGTARQLSKTGGTPFQLEELSVDLEDGLFLPVQSLNRLRREGLNALQEAMTGRWHRETDLAAGSGREDGTGLTSGRNLAGETAVVPEDSPAEGKAPASQERPAVRAPFLTVSLEEAWQFKPALEAAHIRRMYLDAGGFAPETWERRAEECHEAGKECWLMLPHIFRMQGEEYLEQNRERLFAAGFDGILARNPEEIVWLRERGNALPTGLDACVYAWNSAAVAALRETDARFFTLPLELTRREMEPVVRAGRKLGFPAELVVYGYYPMMVTAQCPSGTAGGCSHTSRITKLRDRIGAFLPVKNRCVFCYNTIFNSLPLSLAGCGDEVERLGAESLRLSFTVESREETERILRAAGSSFHSARGDSIQEFTRGHFRRKVE</sequence>
<evidence type="ECO:0000259" key="2">
    <source>
        <dbReference type="Pfam" id="PF12392"/>
    </source>
</evidence>
<evidence type="ECO:0000313" key="4">
    <source>
        <dbReference type="Proteomes" id="UP000823910"/>
    </source>
</evidence>
<reference evidence="3" key="1">
    <citation type="journal article" date="2021" name="PeerJ">
        <title>Extensive microbial diversity within the chicken gut microbiome revealed by metagenomics and culture.</title>
        <authorList>
            <person name="Gilroy R."/>
            <person name="Ravi A."/>
            <person name="Getino M."/>
            <person name="Pursley I."/>
            <person name="Horton D.L."/>
            <person name="Alikhan N.F."/>
            <person name="Baker D."/>
            <person name="Gharbi K."/>
            <person name="Hall N."/>
            <person name="Watson M."/>
            <person name="Adriaenssens E.M."/>
            <person name="Foster-Nyarko E."/>
            <person name="Jarju S."/>
            <person name="Secka A."/>
            <person name="Antonio M."/>
            <person name="Oren A."/>
            <person name="Chaudhuri R.R."/>
            <person name="La Ragione R."/>
            <person name="Hildebrand F."/>
            <person name="Pallen M.J."/>
        </authorList>
    </citation>
    <scope>NUCLEOTIDE SEQUENCE</scope>
    <source>
        <strain evidence="3">CHK180-15479</strain>
    </source>
</reference>
<evidence type="ECO:0000256" key="1">
    <source>
        <dbReference type="SAM" id="MobiDB-lite"/>
    </source>
</evidence>
<dbReference type="InterPro" id="IPR020988">
    <property type="entry name" value="Pept_U32_collagenase"/>
</dbReference>
<organism evidence="3 4">
    <name type="scientific">Candidatus Enterocloster excrementipullorum</name>
    <dbReference type="NCBI Taxonomy" id="2838559"/>
    <lineage>
        <taxon>Bacteria</taxon>
        <taxon>Bacillati</taxon>
        <taxon>Bacillota</taxon>
        <taxon>Clostridia</taxon>
        <taxon>Lachnospirales</taxon>
        <taxon>Lachnospiraceae</taxon>
        <taxon>Enterocloster</taxon>
    </lineage>
</organism>
<gene>
    <name evidence="3" type="ORF">H9704_04910</name>
</gene>
<accession>A0A9D2MY75</accession>
<dbReference type="Proteomes" id="UP000823910">
    <property type="component" value="Unassembled WGS sequence"/>
</dbReference>
<dbReference type="PROSITE" id="PS01276">
    <property type="entry name" value="PEPTIDASE_U32"/>
    <property type="match status" value="1"/>
</dbReference>
<dbReference type="InterPro" id="IPR051454">
    <property type="entry name" value="RNA/ubiquinone_mod_enzymes"/>
</dbReference>
<reference evidence="3" key="2">
    <citation type="submission" date="2021-04" db="EMBL/GenBank/DDBJ databases">
        <authorList>
            <person name="Gilroy R."/>
        </authorList>
    </citation>
    <scope>NUCLEOTIDE SEQUENCE</scope>
    <source>
        <strain evidence="3">CHK180-15479</strain>
    </source>
</reference>